<evidence type="ECO:0000259" key="1">
    <source>
        <dbReference type="Pfam" id="PF00903"/>
    </source>
</evidence>
<dbReference type="Gene3D" id="3.10.180.10">
    <property type="entry name" value="2,3-Dihydroxybiphenyl 1,2-Dioxygenase, domain 1"/>
    <property type="match status" value="1"/>
</dbReference>
<dbReference type="OrthoDB" id="9795306at2"/>
<dbReference type="Proteomes" id="UP000040453">
    <property type="component" value="Unassembled WGS sequence"/>
</dbReference>
<accession>A0A0A1MTC1</accession>
<keyword evidence="3" id="KW-1185">Reference proteome</keyword>
<evidence type="ECO:0000313" key="3">
    <source>
        <dbReference type="Proteomes" id="UP000040453"/>
    </source>
</evidence>
<gene>
    <name evidence="2" type="ORF">BN997_02075</name>
</gene>
<dbReference type="STRING" id="545501.BN997_02075"/>
<dbReference type="EMBL" id="CDGG01000001">
    <property type="protein sequence ID" value="CEI82216.1"/>
    <property type="molecule type" value="Genomic_DNA"/>
</dbReference>
<dbReference type="InterPro" id="IPR004360">
    <property type="entry name" value="Glyas_Fos-R_dOase_dom"/>
</dbReference>
<dbReference type="Pfam" id="PF00903">
    <property type="entry name" value="Glyoxalase"/>
    <property type="match status" value="1"/>
</dbReference>
<dbReference type="AlphaFoldDB" id="A0A0A1MTC1"/>
<dbReference type="InterPro" id="IPR028973">
    <property type="entry name" value="PhnB-like"/>
</dbReference>
<reference evidence="2 3" key="1">
    <citation type="submission" date="2014-11" db="EMBL/GenBank/DDBJ databases">
        <authorList>
            <person name="Urmite Genomes Urmite Genomes"/>
        </authorList>
    </citation>
    <scope>NUCLEOTIDE SEQUENCE [LARGE SCALE GENOMIC DNA]</scope>
    <source>
        <strain evidence="2 3">Oc5</strain>
    </source>
</reference>
<dbReference type="InterPro" id="IPR029068">
    <property type="entry name" value="Glyas_Bleomycin-R_OHBP_Dase"/>
</dbReference>
<sequence length="143" mass="15846">MPAGVYAYITMDGTGKEAIDFYKEALDAEVLGVQTFGDLPENPEFALPVEAKNRILHAQIQIGNTYFMLSDTFPGQPLETGSQVHVCVTLEDAGKSKDTFEKLQQGGKVLMPLQETHWSPAYGQVQDKFGITWQISTNLQECM</sequence>
<dbReference type="CDD" id="cd06588">
    <property type="entry name" value="PhnB_like"/>
    <property type="match status" value="1"/>
</dbReference>
<protein>
    <recommendedName>
        <fullName evidence="1">Glyoxalase/fosfomycin resistance/dioxygenase domain-containing protein</fullName>
    </recommendedName>
</protein>
<feature type="domain" description="Glyoxalase/fosfomycin resistance/dioxygenase" evidence="1">
    <location>
        <begin position="16"/>
        <end position="135"/>
    </location>
</feature>
<dbReference type="PANTHER" id="PTHR33990">
    <property type="entry name" value="PROTEIN YJDN-RELATED"/>
    <property type="match status" value="1"/>
</dbReference>
<dbReference type="RefSeq" id="WP_042531879.1">
    <property type="nucleotide sequence ID" value="NZ_CAXOIH010000015.1"/>
</dbReference>
<dbReference type="SUPFAM" id="SSF54593">
    <property type="entry name" value="Glyoxalase/Bleomycin resistance protein/Dihydroxybiphenyl dioxygenase"/>
    <property type="match status" value="1"/>
</dbReference>
<dbReference type="PANTHER" id="PTHR33990:SF1">
    <property type="entry name" value="PROTEIN YJDN"/>
    <property type="match status" value="1"/>
</dbReference>
<name>A0A0A1MTC1_9BACI</name>
<proteinExistence type="predicted"/>
<evidence type="ECO:0000313" key="2">
    <source>
        <dbReference type="EMBL" id="CEI82216.1"/>
    </source>
</evidence>
<organism evidence="2 3">
    <name type="scientific">Oceanobacillus oncorhynchi</name>
    <dbReference type="NCBI Taxonomy" id="545501"/>
    <lineage>
        <taxon>Bacteria</taxon>
        <taxon>Bacillati</taxon>
        <taxon>Bacillota</taxon>
        <taxon>Bacilli</taxon>
        <taxon>Bacillales</taxon>
        <taxon>Bacillaceae</taxon>
        <taxon>Oceanobacillus</taxon>
    </lineage>
</organism>